<name>I1CG04_RHIO9</name>
<gene>
    <name evidence="1" type="ORF">RO3G_12095</name>
</gene>
<organism evidence="1 2">
    <name type="scientific">Rhizopus delemar (strain RA 99-880 / ATCC MYA-4621 / FGSC 9543 / NRRL 43880)</name>
    <name type="common">Mucormycosis agent</name>
    <name type="synonym">Rhizopus arrhizus var. delemar</name>
    <dbReference type="NCBI Taxonomy" id="246409"/>
    <lineage>
        <taxon>Eukaryota</taxon>
        <taxon>Fungi</taxon>
        <taxon>Fungi incertae sedis</taxon>
        <taxon>Mucoromycota</taxon>
        <taxon>Mucoromycotina</taxon>
        <taxon>Mucoromycetes</taxon>
        <taxon>Mucorales</taxon>
        <taxon>Mucorineae</taxon>
        <taxon>Rhizopodaceae</taxon>
        <taxon>Rhizopus</taxon>
    </lineage>
</organism>
<evidence type="ECO:0000313" key="2">
    <source>
        <dbReference type="Proteomes" id="UP000009138"/>
    </source>
</evidence>
<dbReference type="AlphaFoldDB" id="I1CG04"/>
<reference evidence="1 2" key="1">
    <citation type="journal article" date="2009" name="PLoS Genet.">
        <title>Genomic analysis of the basal lineage fungus Rhizopus oryzae reveals a whole-genome duplication.</title>
        <authorList>
            <person name="Ma L.-J."/>
            <person name="Ibrahim A.S."/>
            <person name="Skory C."/>
            <person name="Grabherr M.G."/>
            <person name="Burger G."/>
            <person name="Butler M."/>
            <person name="Elias M."/>
            <person name="Idnurm A."/>
            <person name="Lang B.F."/>
            <person name="Sone T."/>
            <person name="Abe A."/>
            <person name="Calvo S.E."/>
            <person name="Corrochano L.M."/>
            <person name="Engels R."/>
            <person name="Fu J."/>
            <person name="Hansberg W."/>
            <person name="Kim J.-M."/>
            <person name="Kodira C.D."/>
            <person name="Koehrsen M.J."/>
            <person name="Liu B."/>
            <person name="Miranda-Saavedra D."/>
            <person name="O'Leary S."/>
            <person name="Ortiz-Castellanos L."/>
            <person name="Poulter R."/>
            <person name="Rodriguez-Romero J."/>
            <person name="Ruiz-Herrera J."/>
            <person name="Shen Y.-Q."/>
            <person name="Zeng Q."/>
            <person name="Galagan J."/>
            <person name="Birren B.W."/>
            <person name="Cuomo C.A."/>
            <person name="Wickes B.L."/>
        </authorList>
    </citation>
    <scope>NUCLEOTIDE SEQUENCE [LARGE SCALE GENOMIC DNA]</scope>
    <source>
        <strain evidence="2">RA 99-880 / ATCC MYA-4621 / FGSC 9543 / NRRL 43880</strain>
    </source>
</reference>
<evidence type="ECO:0000313" key="1">
    <source>
        <dbReference type="EMBL" id="EIE87384.1"/>
    </source>
</evidence>
<keyword evidence="2" id="KW-1185">Reference proteome</keyword>
<dbReference type="InParanoid" id="I1CG04"/>
<dbReference type="RefSeq" id="XP_067522780.1">
    <property type="nucleotide sequence ID" value="XM_067666679.1"/>
</dbReference>
<sequence>MVTVLPHEDVGGILEAFEEANGDTVHAISIVMNKKQHAGI</sequence>
<dbReference type="VEuPathDB" id="FungiDB:RO3G_12095"/>
<dbReference type="OrthoDB" id="2256155at2759"/>
<dbReference type="GeneID" id="93619060"/>
<proteinExistence type="predicted"/>
<protein>
    <submittedName>
        <fullName evidence="1">Uncharacterized protein</fullName>
    </submittedName>
</protein>
<dbReference type="EMBL" id="CH476741">
    <property type="protein sequence ID" value="EIE87384.1"/>
    <property type="molecule type" value="Genomic_DNA"/>
</dbReference>
<accession>I1CG04</accession>
<dbReference type="Proteomes" id="UP000009138">
    <property type="component" value="Unassembled WGS sequence"/>
</dbReference>